<keyword evidence="1" id="KW-0813">Transport</keyword>
<dbReference type="EMBL" id="UINC01055782">
    <property type="protein sequence ID" value="SVB75059.1"/>
    <property type="molecule type" value="Genomic_DNA"/>
</dbReference>
<evidence type="ECO:0000313" key="8">
    <source>
        <dbReference type="EMBL" id="SVB75059.1"/>
    </source>
</evidence>
<dbReference type="InterPro" id="IPR023155">
    <property type="entry name" value="Cyt_c-552/4"/>
</dbReference>
<evidence type="ECO:0000256" key="2">
    <source>
        <dbReference type="ARBA" id="ARBA00022617"/>
    </source>
</evidence>
<dbReference type="GO" id="GO:0020037">
    <property type="term" value="F:heme binding"/>
    <property type="evidence" value="ECO:0007669"/>
    <property type="project" value="InterPro"/>
</dbReference>
<keyword evidence="3" id="KW-0479">Metal-binding</keyword>
<dbReference type="Pfam" id="PF02085">
    <property type="entry name" value="Cytochrom_CIII"/>
    <property type="match status" value="1"/>
</dbReference>
<evidence type="ECO:0000256" key="1">
    <source>
        <dbReference type="ARBA" id="ARBA00022448"/>
    </source>
</evidence>
<dbReference type="Gene3D" id="3.90.10.10">
    <property type="entry name" value="Cytochrome C3"/>
    <property type="match status" value="2"/>
</dbReference>
<dbReference type="InterPro" id="IPR020942">
    <property type="entry name" value="Cyt_c_III_dom"/>
</dbReference>
<dbReference type="SUPFAM" id="SSF48695">
    <property type="entry name" value="Multiheme cytochromes"/>
    <property type="match status" value="1"/>
</dbReference>
<evidence type="ECO:0000256" key="5">
    <source>
        <dbReference type="ARBA" id="ARBA00023004"/>
    </source>
</evidence>
<keyword evidence="4" id="KW-0249">Electron transport</keyword>
<reference evidence="8" key="1">
    <citation type="submission" date="2018-05" db="EMBL/GenBank/DDBJ databases">
        <authorList>
            <person name="Lanie J.A."/>
            <person name="Ng W.-L."/>
            <person name="Kazmierczak K.M."/>
            <person name="Andrzejewski T.M."/>
            <person name="Davidsen T.M."/>
            <person name="Wayne K.J."/>
            <person name="Tettelin H."/>
            <person name="Glass J.I."/>
            <person name="Rusch D."/>
            <person name="Podicherti R."/>
            <person name="Tsui H.-C.T."/>
            <person name="Winkler M.E."/>
        </authorList>
    </citation>
    <scope>NUCLEOTIDE SEQUENCE</scope>
</reference>
<dbReference type="Pfam" id="PF13435">
    <property type="entry name" value="Cytochrome_C554"/>
    <property type="match status" value="1"/>
</dbReference>
<dbReference type="PANTHER" id="PTHR39425">
    <property type="entry name" value="LIPOPROTEIN CYTOCHROME C"/>
    <property type="match status" value="1"/>
</dbReference>
<evidence type="ECO:0000259" key="7">
    <source>
        <dbReference type="Pfam" id="PF13435"/>
    </source>
</evidence>
<keyword evidence="2" id="KW-0349">Heme</keyword>
<organism evidence="8">
    <name type="scientific">marine metagenome</name>
    <dbReference type="NCBI Taxonomy" id="408172"/>
    <lineage>
        <taxon>unclassified sequences</taxon>
        <taxon>metagenomes</taxon>
        <taxon>ecological metagenomes</taxon>
    </lineage>
</organism>
<name>A0A382GJC7_9ZZZZ</name>
<dbReference type="AlphaFoldDB" id="A0A382GJC7"/>
<feature type="domain" description="Cytochrome c-552/4" evidence="7">
    <location>
        <begin position="118"/>
        <end position="143"/>
    </location>
</feature>
<evidence type="ECO:0000256" key="3">
    <source>
        <dbReference type="ARBA" id="ARBA00022723"/>
    </source>
</evidence>
<dbReference type="PANTHER" id="PTHR39425:SF1">
    <property type="entry name" value="CYTOCHROME C7-LIKE DOMAIN-CONTAINING PROTEIN"/>
    <property type="match status" value="1"/>
</dbReference>
<dbReference type="GO" id="GO:0046872">
    <property type="term" value="F:metal ion binding"/>
    <property type="evidence" value="ECO:0007669"/>
    <property type="project" value="UniProtKB-KW"/>
</dbReference>
<sequence>MYRNLLGREVMFLATLVVAFLSHGTQAQQVAVAQEVPNNFAMHLPPMQPIPYSHKTHLALGLVCEACHINAEQNVHMGFPEISTCMRCHNSIATNQPGVAELTRISASGGQIPWVRVYQVLSGVTWAHQPHIEAGVQCEACHGDVAQLEIMAMTTSVTSMASCISCHQAHEANITCQTCHAWPTE</sequence>
<feature type="domain" description="Class III cytochrome C" evidence="6">
    <location>
        <begin position="32"/>
        <end position="93"/>
    </location>
</feature>
<dbReference type="InterPro" id="IPR036280">
    <property type="entry name" value="Multihaem_cyt_sf"/>
</dbReference>
<proteinExistence type="predicted"/>
<evidence type="ECO:0000256" key="4">
    <source>
        <dbReference type="ARBA" id="ARBA00022982"/>
    </source>
</evidence>
<dbReference type="GO" id="GO:0009055">
    <property type="term" value="F:electron transfer activity"/>
    <property type="evidence" value="ECO:0007669"/>
    <property type="project" value="InterPro"/>
</dbReference>
<evidence type="ECO:0000259" key="6">
    <source>
        <dbReference type="Pfam" id="PF02085"/>
    </source>
</evidence>
<gene>
    <name evidence="8" type="ORF">METZ01_LOCUS227913</name>
</gene>
<keyword evidence="5" id="KW-0408">Iron</keyword>
<protein>
    <submittedName>
        <fullName evidence="8">Uncharacterized protein</fullName>
    </submittedName>
</protein>
<accession>A0A382GJC7</accession>
<dbReference type="CDD" id="cd08168">
    <property type="entry name" value="Cytochrom_C3"/>
    <property type="match status" value="1"/>
</dbReference>